<dbReference type="InterPro" id="IPR015421">
    <property type="entry name" value="PyrdxlP-dep_Trfase_major"/>
</dbReference>
<reference evidence="5" key="1">
    <citation type="submission" date="2017-04" db="EMBL/GenBank/DDBJ databases">
        <authorList>
            <person name="Varghese N."/>
            <person name="Submissions S."/>
        </authorList>
    </citation>
    <scope>NUCLEOTIDE SEQUENCE [LARGE SCALE GENOMIC DNA]</scope>
    <source>
        <strain evidence="5">DSM 16537</strain>
    </source>
</reference>
<evidence type="ECO:0000313" key="5">
    <source>
        <dbReference type="Proteomes" id="UP000192333"/>
    </source>
</evidence>
<dbReference type="RefSeq" id="WP_084119565.1">
    <property type="nucleotide sequence ID" value="NZ_LT838813.1"/>
</dbReference>
<comment type="similarity">
    <text evidence="1 3">Belongs to the class-III pyridoxal-phosphate-dependent aminotransferase family.</text>
</comment>
<dbReference type="GO" id="GO:0008483">
    <property type="term" value="F:transaminase activity"/>
    <property type="evidence" value="ECO:0007669"/>
    <property type="project" value="InterPro"/>
</dbReference>
<dbReference type="GO" id="GO:0030170">
    <property type="term" value="F:pyridoxal phosphate binding"/>
    <property type="evidence" value="ECO:0007669"/>
    <property type="project" value="InterPro"/>
</dbReference>
<dbReference type="STRING" id="758820.SAMN00777080_1365"/>
<dbReference type="EMBL" id="LT838813">
    <property type="protein sequence ID" value="SMD42800.1"/>
    <property type="molecule type" value="Genomic_DNA"/>
</dbReference>
<dbReference type="SUPFAM" id="SSF53383">
    <property type="entry name" value="PLP-dependent transferases"/>
    <property type="match status" value="1"/>
</dbReference>
<dbReference type="Gene3D" id="3.40.640.10">
    <property type="entry name" value="Type I PLP-dependent aspartate aminotransferase-like (Major domain)"/>
    <property type="match status" value="1"/>
</dbReference>
<dbReference type="AlphaFoldDB" id="A0A1W2H1I2"/>
<dbReference type="PANTHER" id="PTHR43094">
    <property type="entry name" value="AMINOTRANSFERASE"/>
    <property type="match status" value="1"/>
</dbReference>
<name>A0A1W2H1I2_9BACT</name>
<gene>
    <name evidence="4" type="ORF">SAMN00777080_1365</name>
</gene>
<dbReference type="InterPro" id="IPR015424">
    <property type="entry name" value="PyrdxlP-dep_Trfase"/>
</dbReference>
<evidence type="ECO:0000256" key="1">
    <source>
        <dbReference type="ARBA" id="ARBA00008954"/>
    </source>
</evidence>
<organism evidence="4 5">
    <name type="scientific">Aquiflexum balticum DSM 16537</name>
    <dbReference type="NCBI Taxonomy" id="758820"/>
    <lineage>
        <taxon>Bacteria</taxon>
        <taxon>Pseudomonadati</taxon>
        <taxon>Bacteroidota</taxon>
        <taxon>Cytophagia</taxon>
        <taxon>Cytophagales</taxon>
        <taxon>Cyclobacteriaceae</taxon>
        <taxon>Aquiflexum</taxon>
    </lineage>
</organism>
<sequence length="422" mass="47272">MDNKQVFALARKNLVFDASFASAFHTASGVRFQDIEGRSYIDFSSGYGVSNIGWQHPEMIALLQQQAAKSNYAPPWMPTEEAALLAERLVKFVPDSGYKVLRATGGGDANEIILKVLFASQGKGSVLSFYRSYHGGTHAALGMSDIKAFKLPEIRKEYEEHKVEPPYCFRCPLKKDPLTCHTECLQLVEEKLRDNPDIRIFMAEPILGSGGVIVPPKNYFIQLRAICDHYQVILVMDEVLTGNGRTGHWLASEHFSIVPEAFTLAKGLASGYAAIGAAMIKEEYLETYYKYDDVSSSFAWTPMACAAALKNLEILERDNYLENARIQGDYLKTNFEFLLRKKLPEQFGEVRGLGAMLGCEFVDNQRNKNPNPRLGMRVLLGMLKRGCMWCASWDYNVMIALPPLCITKDECDEALNILDASL</sequence>
<dbReference type="PIRSF" id="PIRSF000521">
    <property type="entry name" value="Transaminase_4ab_Lys_Orn"/>
    <property type="match status" value="1"/>
</dbReference>
<proteinExistence type="inferred from homology"/>
<evidence type="ECO:0000313" key="4">
    <source>
        <dbReference type="EMBL" id="SMD42800.1"/>
    </source>
</evidence>
<evidence type="ECO:0000256" key="3">
    <source>
        <dbReference type="RuleBase" id="RU003560"/>
    </source>
</evidence>
<dbReference type="Pfam" id="PF00202">
    <property type="entry name" value="Aminotran_3"/>
    <property type="match status" value="1"/>
</dbReference>
<dbReference type="PANTHER" id="PTHR43094:SF1">
    <property type="entry name" value="AMINOTRANSFERASE CLASS-III"/>
    <property type="match status" value="1"/>
</dbReference>
<dbReference type="CDD" id="cd00610">
    <property type="entry name" value="OAT_like"/>
    <property type="match status" value="1"/>
</dbReference>
<keyword evidence="2 3" id="KW-0663">Pyridoxal phosphate</keyword>
<dbReference type="OrthoDB" id="9762089at2"/>
<keyword evidence="5" id="KW-1185">Reference proteome</keyword>
<dbReference type="InterPro" id="IPR015422">
    <property type="entry name" value="PyrdxlP-dep_Trfase_small"/>
</dbReference>
<evidence type="ECO:0000256" key="2">
    <source>
        <dbReference type="ARBA" id="ARBA00022898"/>
    </source>
</evidence>
<protein>
    <submittedName>
        <fullName evidence="4">Taurine---2-oxoglutarate transaminase</fullName>
    </submittedName>
</protein>
<dbReference type="InterPro" id="IPR005814">
    <property type="entry name" value="Aminotrans_3"/>
</dbReference>
<accession>A0A1W2H1I2</accession>
<dbReference type="Proteomes" id="UP000192333">
    <property type="component" value="Chromosome I"/>
</dbReference>
<dbReference type="Gene3D" id="3.90.1150.10">
    <property type="entry name" value="Aspartate Aminotransferase, domain 1"/>
    <property type="match status" value="1"/>
</dbReference>